<sequence length="435" mass="48475">MLSIIYSLTFSSIFMYWGTLIISFTFVSLLSVMMMVQNFTMSFNMLFSSTPLSSLMVLLSIVLCFLSIISTPSSKSYSYQMTIHLLTVFLVLAFSSSNMINFYVWFEASLIPTLVLIICWGYQPERLQAGSYMMLYTVGASLPLLIVLIWRCFESSSSHIFIMSFSPSEVSASVLIFIYGAFLVKLPMYGFHLWLPKAHVEAPLAGSMILAGILLKLGGFGLFQMNKCFSLPTTLAFTEVLVGVSVWGSTLAMMLCLRQVDVKAYVAYSSVGHMGLVTAGVLMDRTWGASSALITMVAHGFTSSALFCLAYFTYVKSHSRAMPYMKGILKLYPMLSLWWFTFCCVNMSAPPTINLMGEIMVVVTLWYSFSGLSLVMMFMVFLSACYNMHLYSSINHGDSSRHLKSGTSLSSYEMVALAAHLMPLIIIFKSSVFLI</sequence>
<evidence type="ECO:0000256" key="13">
    <source>
        <dbReference type="ARBA" id="ARBA00023128"/>
    </source>
</evidence>
<keyword evidence="7 16" id="KW-0812">Transmembrane</keyword>
<evidence type="ECO:0000256" key="15">
    <source>
        <dbReference type="ARBA" id="ARBA00049551"/>
    </source>
</evidence>
<comment type="subcellular location">
    <subcellularLocation>
        <location evidence="1 16">Mitochondrion membrane</location>
        <topology evidence="1 16">Multi-pass membrane protein</topology>
    </subcellularLocation>
</comment>
<evidence type="ECO:0000256" key="7">
    <source>
        <dbReference type="ARBA" id="ARBA00022692"/>
    </source>
</evidence>
<dbReference type="PANTHER" id="PTHR43507">
    <property type="entry name" value="NADH-UBIQUINONE OXIDOREDUCTASE CHAIN 4"/>
    <property type="match status" value="1"/>
</dbReference>
<proteinExistence type="inferred from homology"/>
<evidence type="ECO:0000256" key="9">
    <source>
        <dbReference type="ARBA" id="ARBA00022982"/>
    </source>
</evidence>
<feature type="transmembrane region" description="Helical" evidence="16">
    <location>
        <begin position="12"/>
        <end position="32"/>
    </location>
</feature>
<evidence type="ECO:0000256" key="2">
    <source>
        <dbReference type="ARBA" id="ARBA00009025"/>
    </source>
</evidence>
<dbReference type="InterPro" id="IPR001750">
    <property type="entry name" value="ND/Mrp_TM"/>
</dbReference>
<keyword evidence="13 16" id="KW-0496">Mitochondrion</keyword>
<feature type="transmembrane region" description="Helical" evidence="16">
    <location>
        <begin position="409"/>
        <end position="428"/>
    </location>
</feature>
<comment type="similarity">
    <text evidence="2 16">Belongs to the complex I subunit 4 family.</text>
</comment>
<feature type="transmembrane region" description="Helical" evidence="16">
    <location>
        <begin position="264"/>
        <end position="283"/>
    </location>
</feature>
<evidence type="ECO:0000256" key="8">
    <source>
        <dbReference type="ARBA" id="ARBA00022967"/>
    </source>
</evidence>
<dbReference type="EMBL" id="DQ991939">
    <property type="protein sequence ID" value="ABJ55905.1"/>
    <property type="molecule type" value="Genomic_DNA"/>
</dbReference>
<feature type="transmembrane region" description="Helical" evidence="16">
    <location>
        <begin position="335"/>
        <end position="353"/>
    </location>
</feature>
<evidence type="ECO:0000256" key="14">
    <source>
        <dbReference type="ARBA" id="ARBA00023136"/>
    </source>
</evidence>
<dbReference type="GO" id="GO:0031966">
    <property type="term" value="C:mitochondrial membrane"/>
    <property type="evidence" value="ECO:0007669"/>
    <property type="project" value="UniProtKB-SubCell"/>
</dbReference>
<dbReference type="GO" id="GO:0008137">
    <property type="term" value="F:NADH dehydrogenase (ubiquinone) activity"/>
    <property type="evidence" value="ECO:0007669"/>
    <property type="project" value="UniProtKB-UniRule"/>
</dbReference>
<feature type="transmembrane region" description="Helical" evidence="16">
    <location>
        <begin position="289"/>
        <end position="314"/>
    </location>
</feature>
<feature type="transmembrane region" description="Helical" evidence="16">
    <location>
        <begin position="365"/>
        <end position="388"/>
    </location>
</feature>
<protein>
    <recommendedName>
        <fullName evidence="4 16">NADH-ubiquinone oxidoreductase chain 4</fullName>
        <ecNumber evidence="3 16">7.1.1.2</ecNumber>
    </recommendedName>
</protein>
<evidence type="ECO:0000256" key="12">
    <source>
        <dbReference type="ARBA" id="ARBA00023075"/>
    </source>
</evidence>
<accession>E6Y1G8</accession>
<evidence type="ECO:0000256" key="5">
    <source>
        <dbReference type="ARBA" id="ARBA00022448"/>
    </source>
</evidence>
<keyword evidence="5 16" id="KW-0813">Transport</keyword>
<geneLocation type="mitochondrion" evidence="18"/>
<keyword evidence="10 16" id="KW-1133">Transmembrane helix</keyword>
<feature type="transmembrane region" description="Helical" evidence="16">
    <location>
        <begin position="102"/>
        <end position="122"/>
    </location>
</feature>
<dbReference type="Pfam" id="PF00361">
    <property type="entry name" value="Proton_antipo_M"/>
    <property type="match status" value="1"/>
</dbReference>
<dbReference type="PRINTS" id="PR01437">
    <property type="entry name" value="NUOXDRDTASE4"/>
</dbReference>
<evidence type="ECO:0000256" key="3">
    <source>
        <dbReference type="ARBA" id="ARBA00012944"/>
    </source>
</evidence>
<feature type="transmembrane region" description="Helical" evidence="16">
    <location>
        <begin position="235"/>
        <end position="257"/>
    </location>
</feature>
<feature type="transmembrane region" description="Helical" evidence="16">
    <location>
        <begin position="203"/>
        <end position="223"/>
    </location>
</feature>
<dbReference type="AlphaFoldDB" id="E6Y1G8"/>
<dbReference type="PANTHER" id="PTHR43507:SF20">
    <property type="entry name" value="NADH-UBIQUINONE OXIDOREDUCTASE CHAIN 4"/>
    <property type="match status" value="1"/>
</dbReference>
<dbReference type="GO" id="GO:0015990">
    <property type="term" value="P:electron transport coupled proton transport"/>
    <property type="evidence" value="ECO:0007669"/>
    <property type="project" value="TreeGrafter"/>
</dbReference>
<evidence type="ECO:0000256" key="10">
    <source>
        <dbReference type="ARBA" id="ARBA00022989"/>
    </source>
</evidence>
<evidence type="ECO:0000259" key="17">
    <source>
        <dbReference type="Pfam" id="PF00361"/>
    </source>
</evidence>
<dbReference type="GO" id="GO:0003954">
    <property type="term" value="F:NADH dehydrogenase activity"/>
    <property type="evidence" value="ECO:0007669"/>
    <property type="project" value="TreeGrafter"/>
</dbReference>
<evidence type="ECO:0000256" key="16">
    <source>
        <dbReference type="RuleBase" id="RU003297"/>
    </source>
</evidence>
<evidence type="ECO:0000313" key="18">
    <source>
        <dbReference type="EMBL" id="ABJ55905.1"/>
    </source>
</evidence>
<dbReference type="GO" id="GO:0042773">
    <property type="term" value="P:ATP synthesis coupled electron transport"/>
    <property type="evidence" value="ECO:0007669"/>
    <property type="project" value="InterPro"/>
</dbReference>
<keyword evidence="14 16" id="KW-0472">Membrane</keyword>
<feature type="transmembrane region" description="Helical" evidence="16">
    <location>
        <begin position="52"/>
        <end position="70"/>
    </location>
</feature>
<evidence type="ECO:0000256" key="4">
    <source>
        <dbReference type="ARBA" id="ARBA00021006"/>
    </source>
</evidence>
<reference evidence="18" key="1">
    <citation type="journal article" date="2011" name="Mar. Genomics">
        <title>Crawling through time: Transition of snails to slugs dating back to the Paleozoic, based on mitochondrial phylogenomics.</title>
        <authorList>
            <person name="Medina M."/>
            <person name="Lal S."/>
            <person name="Valles Y."/>
            <person name="Takaoka T.L."/>
            <person name="Dayrat B.A."/>
            <person name="Boore J.L."/>
            <person name="Gosliner T."/>
        </authorList>
    </citation>
    <scope>NUCLEOTIDE SEQUENCE</scope>
</reference>
<evidence type="ECO:0000256" key="11">
    <source>
        <dbReference type="ARBA" id="ARBA00023027"/>
    </source>
</evidence>
<feature type="transmembrane region" description="Helical" evidence="16">
    <location>
        <begin position="129"/>
        <end position="150"/>
    </location>
</feature>
<comment type="function">
    <text evidence="16">Core subunit of the mitochondrial membrane respiratory chain NADH dehydrogenase (Complex I) which catalyzes electron transfer from NADH through the respiratory chain, using ubiquinone as an electron acceptor. Essential for the catalytic activity and assembly of complex I.</text>
</comment>
<keyword evidence="11 16" id="KW-0520">NAD</keyword>
<keyword evidence="9 16" id="KW-0249">Electron transport</keyword>
<comment type="catalytic activity">
    <reaction evidence="15 16">
        <text>a ubiquinone + NADH + 5 H(+)(in) = a ubiquinol + NAD(+) + 4 H(+)(out)</text>
        <dbReference type="Rhea" id="RHEA:29091"/>
        <dbReference type="Rhea" id="RHEA-COMP:9565"/>
        <dbReference type="Rhea" id="RHEA-COMP:9566"/>
        <dbReference type="ChEBI" id="CHEBI:15378"/>
        <dbReference type="ChEBI" id="CHEBI:16389"/>
        <dbReference type="ChEBI" id="CHEBI:17976"/>
        <dbReference type="ChEBI" id="CHEBI:57540"/>
        <dbReference type="ChEBI" id="CHEBI:57945"/>
        <dbReference type="EC" id="7.1.1.2"/>
    </reaction>
</comment>
<keyword evidence="8" id="KW-1278">Translocase</keyword>
<evidence type="ECO:0000256" key="1">
    <source>
        <dbReference type="ARBA" id="ARBA00004225"/>
    </source>
</evidence>
<gene>
    <name evidence="18" type="primary">ND4</name>
</gene>
<organism evidence="18">
    <name type="scientific">Thuridilla gracilis</name>
    <dbReference type="NCBI Taxonomy" id="483958"/>
    <lineage>
        <taxon>Eukaryota</taxon>
        <taxon>Metazoa</taxon>
        <taxon>Spiralia</taxon>
        <taxon>Lophotrochozoa</taxon>
        <taxon>Mollusca</taxon>
        <taxon>Gastropoda</taxon>
        <taxon>Heterobranchia</taxon>
        <taxon>Euthyneura</taxon>
        <taxon>Panpulmonata</taxon>
        <taxon>Sacoglossa</taxon>
        <taxon>Placobranchoidea</taxon>
        <taxon>Plakobranchidae</taxon>
        <taxon>Thuridilla</taxon>
    </lineage>
</organism>
<feature type="domain" description="NADH:quinone oxidoreductase/Mrp antiporter transmembrane" evidence="17">
    <location>
        <begin position="96"/>
        <end position="379"/>
    </location>
</feature>
<dbReference type="GO" id="GO:0048039">
    <property type="term" value="F:ubiquinone binding"/>
    <property type="evidence" value="ECO:0007669"/>
    <property type="project" value="TreeGrafter"/>
</dbReference>
<feature type="transmembrane region" description="Helical" evidence="16">
    <location>
        <begin position="170"/>
        <end position="191"/>
    </location>
</feature>
<keyword evidence="6 16" id="KW-0679">Respiratory chain</keyword>
<keyword evidence="12 16" id="KW-0830">Ubiquinone</keyword>
<name>E6Y1G8_9GAST</name>
<dbReference type="EC" id="7.1.1.2" evidence="3 16"/>
<evidence type="ECO:0000256" key="6">
    <source>
        <dbReference type="ARBA" id="ARBA00022660"/>
    </source>
</evidence>
<dbReference type="InterPro" id="IPR003918">
    <property type="entry name" value="NADH_UbQ_OxRdtase"/>
</dbReference>
<feature type="transmembrane region" description="Helical" evidence="16">
    <location>
        <begin position="77"/>
        <end position="96"/>
    </location>
</feature>